<accession>Q7RRK3</accession>
<evidence type="ECO:0000313" key="2">
    <source>
        <dbReference type="Proteomes" id="UP000008553"/>
    </source>
</evidence>
<dbReference type="InParanoid" id="Q7RRK3"/>
<dbReference type="PaxDb" id="73239-Q7RRK3"/>
<comment type="caution">
    <text evidence="1">The sequence shown here is derived from an EMBL/GenBank/DDBJ whole genome shotgun (WGS) entry which is preliminary data.</text>
</comment>
<gene>
    <name evidence="1" type="ORF">PY00716</name>
</gene>
<proteinExistence type="predicted"/>
<name>Q7RRK3_PLAYO</name>
<protein>
    <submittedName>
        <fullName evidence="1">Uncharacterized protein</fullName>
    </submittedName>
</protein>
<dbReference type="EMBL" id="AABL01000194">
    <property type="protein sequence ID" value="EAA18027.1"/>
    <property type="molecule type" value="Genomic_DNA"/>
</dbReference>
<dbReference type="AlphaFoldDB" id="Q7RRK3"/>
<organism evidence="1 2">
    <name type="scientific">Plasmodium yoelii yoelii</name>
    <dbReference type="NCBI Taxonomy" id="73239"/>
    <lineage>
        <taxon>Eukaryota</taxon>
        <taxon>Sar</taxon>
        <taxon>Alveolata</taxon>
        <taxon>Apicomplexa</taxon>
        <taxon>Aconoidasida</taxon>
        <taxon>Haemosporida</taxon>
        <taxon>Plasmodiidae</taxon>
        <taxon>Plasmodium</taxon>
        <taxon>Plasmodium (Vinckeia)</taxon>
    </lineage>
</organism>
<sequence>MFQNAQIDQRALTNYWNTAITNKIENVKSVIANFIKMGNIAQCGKCQMCGKTITDVSSSNMSIV</sequence>
<keyword evidence="2" id="KW-1185">Reference proteome</keyword>
<reference evidence="1 2" key="1">
    <citation type="journal article" date="2002" name="Nature">
        <title>Genome sequence and comparative analysis of the model rodent malaria parasite Plasmodium yoelii yoelii.</title>
        <authorList>
            <person name="Carlton J.M."/>
            <person name="Angiuoli S.V."/>
            <person name="Suh B.B."/>
            <person name="Kooij T.W."/>
            <person name="Pertea M."/>
            <person name="Silva J.C."/>
            <person name="Ermolaeva M.D."/>
            <person name="Allen J.E."/>
            <person name="Selengut J.D."/>
            <person name="Koo H.L."/>
            <person name="Peterson J.D."/>
            <person name="Pop M."/>
            <person name="Kosack D.S."/>
            <person name="Shumway M.F."/>
            <person name="Bidwell S.L."/>
            <person name="Shallom S.J."/>
            <person name="van Aken S.E."/>
            <person name="Riedmuller S.B."/>
            <person name="Feldblyum T.V."/>
            <person name="Cho J.K."/>
            <person name="Quackenbush J."/>
            <person name="Sedegah M."/>
            <person name="Shoaibi A."/>
            <person name="Cummings L.M."/>
            <person name="Florens L."/>
            <person name="Yates J.R."/>
            <person name="Raine J.D."/>
            <person name="Sinden R.E."/>
            <person name="Harris M.A."/>
            <person name="Cunningham D.A."/>
            <person name="Preiser P.R."/>
            <person name="Bergman L.W."/>
            <person name="Vaidya A.B."/>
            <person name="van Lin L.H."/>
            <person name="Janse C.J."/>
            <person name="Waters A.P."/>
            <person name="Smith H.O."/>
            <person name="White O.R."/>
            <person name="Salzberg S.L."/>
            <person name="Venter J.C."/>
            <person name="Fraser C.M."/>
            <person name="Hoffman S.L."/>
            <person name="Gardner M.J."/>
            <person name="Carucci D.J."/>
        </authorList>
    </citation>
    <scope>NUCLEOTIDE SEQUENCE [LARGE SCALE GENOMIC DNA]</scope>
    <source>
        <strain evidence="1 2">17XNL</strain>
    </source>
</reference>
<dbReference type="Proteomes" id="UP000008553">
    <property type="component" value="Unassembled WGS sequence"/>
</dbReference>
<evidence type="ECO:0000313" key="1">
    <source>
        <dbReference type="EMBL" id="EAA18027.1"/>
    </source>
</evidence>